<evidence type="ECO:0000313" key="2">
    <source>
        <dbReference type="EMBL" id="TVT19528.1"/>
    </source>
</evidence>
<accession>A0A558A5M6</accession>
<feature type="chain" id="PRO_5022115462" description="Secreted protein" evidence="1">
    <location>
        <begin position="28"/>
        <end position="72"/>
    </location>
</feature>
<dbReference type="Proteomes" id="UP000318578">
    <property type="component" value="Unassembled WGS sequence"/>
</dbReference>
<evidence type="ECO:0008006" key="4">
    <source>
        <dbReference type="Google" id="ProtNLM"/>
    </source>
</evidence>
<dbReference type="AlphaFoldDB" id="A0A558A5M6"/>
<organism evidence="2 3">
    <name type="scientific">Amycolatopsis acidiphila</name>
    <dbReference type="NCBI Taxonomy" id="715473"/>
    <lineage>
        <taxon>Bacteria</taxon>
        <taxon>Bacillati</taxon>
        <taxon>Actinomycetota</taxon>
        <taxon>Actinomycetes</taxon>
        <taxon>Pseudonocardiales</taxon>
        <taxon>Pseudonocardiaceae</taxon>
        <taxon>Amycolatopsis</taxon>
    </lineage>
</organism>
<feature type="signal peptide" evidence="1">
    <location>
        <begin position="1"/>
        <end position="27"/>
    </location>
</feature>
<gene>
    <name evidence="2" type="ORF">FNH06_24150</name>
</gene>
<evidence type="ECO:0000256" key="1">
    <source>
        <dbReference type="SAM" id="SignalP"/>
    </source>
</evidence>
<reference evidence="2 3" key="1">
    <citation type="submission" date="2019-07" db="EMBL/GenBank/DDBJ databases">
        <title>New species of Amycolatopsis and Streptomyces.</title>
        <authorList>
            <person name="Duangmal K."/>
            <person name="Teo W.F.A."/>
            <person name="Lipun K."/>
        </authorList>
    </citation>
    <scope>NUCLEOTIDE SEQUENCE [LARGE SCALE GENOMIC DNA]</scope>
    <source>
        <strain evidence="2 3">JCM 30562</strain>
    </source>
</reference>
<keyword evidence="3" id="KW-1185">Reference proteome</keyword>
<protein>
    <recommendedName>
        <fullName evidence="4">Secreted protein</fullName>
    </recommendedName>
</protein>
<evidence type="ECO:0000313" key="3">
    <source>
        <dbReference type="Proteomes" id="UP000318578"/>
    </source>
</evidence>
<proteinExistence type="predicted"/>
<dbReference type="RefSeq" id="WP_144642163.1">
    <property type="nucleotide sequence ID" value="NZ_BNAX01000001.1"/>
</dbReference>
<comment type="caution">
    <text evidence="2">The sequence shown here is derived from an EMBL/GenBank/DDBJ whole genome shotgun (WGS) entry which is preliminary data.</text>
</comment>
<sequence>MRRIGTLAGALALTAGAVLGMAGTASAQQVSVPPDMCVGGGGTLSLVGEGPDLVCTGGWFNGFPVVIDSDGG</sequence>
<keyword evidence="1" id="KW-0732">Signal</keyword>
<name>A0A558A5M6_9PSEU</name>
<dbReference type="EMBL" id="VJZA01000046">
    <property type="protein sequence ID" value="TVT19528.1"/>
    <property type="molecule type" value="Genomic_DNA"/>
</dbReference>